<dbReference type="RefSeq" id="WP_074723435.1">
    <property type="nucleotide sequence ID" value="NZ_CBCRVS010000005.1"/>
</dbReference>
<dbReference type="EMBL" id="FOFZ01000007">
    <property type="protein sequence ID" value="SER11214.1"/>
    <property type="molecule type" value="Genomic_DNA"/>
</dbReference>
<reference evidence="2" key="1">
    <citation type="submission" date="2016-10" db="EMBL/GenBank/DDBJ databases">
        <authorList>
            <person name="Varghese N."/>
            <person name="Submissions S."/>
        </authorList>
    </citation>
    <scope>NUCLEOTIDE SEQUENCE [LARGE SCALE GENOMIC DNA]</scope>
    <source>
        <strain evidence="2">DSM 15719</strain>
    </source>
</reference>
<proteinExistence type="predicted"/>
<keyword evidence="2" id="KW-1185">Reference proteome</keyword>
<dbReference type="AlphaFoldDB" id="A0A1H9LII6"/>
<evidence type="ECO:0000313" key="2">
    <source>
        <dbReference type="Proteomes" id="UP000183658"/>
    </source>
</evidence>
<organism evidence="1 2">
    <name type="scientific">Flavobacterium frigoris</name>
    <dbReference type="NCBI Taxonomy" id="229204"/>
    <lineage>
        <taxon>Bacteria</taxon>
        <taxon>Pseudomonadati</taxon>
        <taxon>Bacteroidota</taxon>
        <taxon>Flavobacteriia</taxon>
        <taxon>Flavobacteriales</taxon>
        <taxon>Flavobacteriaceae</taxon>
        <taxon>Flavobacterium</taxon>
    </lineage>
</organism>
<dbReference type="OrthoDB" id="1376149at2"/>
<accession>A0A1H9LII6</accession>
<protein>
    <submittedName>
        <fullName evidence="1">Uncharacterized protein</fullName>
    </submittedName>
</protein>
<gene>
    <name evidence="1" type="ORF">SAMN05444355_10744</name>
</gene>
<evidence type="ECO:0000313" key="1">
    <source>
        <dbReference type="EMBL" id="SER11214.1"/>
    </source>
</evidence>
<dbReference type="Proteomes" id="UP000183658">
    <property type="component" value="Unassembled WGS sequence"/>
</dbReference>
<name>A0A1H9LII6_FLAFI</name>
<sequence>MKIKLSLTPENAIIIAATIEAVYNSKAISRREKSTLSIALDVAAKLDGKAIHIKAKMNLFDAKKKINVSLKFHEADMLELLLLQQIKEIHEPYVKIQIQKTINDLNQKLA</sequence>